<proteinExistence type="predicted"/>
<evidence type="ECO:0008006" key="9">
    <source>
        <dbReference type="Google" id="ProtNLM"/>
    </source>
</evidence>
<dbReference type="Proteomes" id="UP000050795">
    <property type="component" value="Unassembled WGS sequence"/>
</dbReference>
<accession>A0AA85JH81</accession>
<evidence type="ECO:0000313" key="7">
    <source>
        <dbReference type="WBParaSite" id="TREG1_24460.1"/>
    </source>
</evidence>
<reference evidence="7 8" key="2">
    <citation type="submission" date="2023-11" db="UniProtKB">
        <authorList>
            <consortium name="WormBaseParasite"/>
        </authorList>
    </citation>
    <scope>IDENTIFICATION</scope>
</reference>
<dbReference type="WBParaSite" id="TREG1_24460.1">
    <property type="protein sequence ID" value="TREG1_24460.1"/>
    <property type="gene ID" value="TREG1_24460"/>
</dbReference>
<dbReference type="PANTHER" id="PTHR21706">
    <property type="entry name" value="TRANSMEMBRANE PROTEIN 65"/>
    <property type="match status" value="1"/>
</dbReference>
<evidence type="ECO:0000313" key="8">
    <source>
        <dbReference type="WBParaSite" id="TREG1_24460.2"/>
    </source>
</evidence>
<feature type="transmembrane region" description="Helical" evidence="5">
    <location>
        <begin position="119"/>
        <end position="139"/>
    </location>
</feature>
<sequence>MILYRSLLHTRRGCLQCASRFLHVQSAPLQGSFNRQPNNSWTYRIINRLSQKEKMLLYQELSKTVSGKLDCSISKSETEESPVTYNQLKLVVAGSCLPFIGFGFLDNAIMIIAGEYIDLTFSAMLGISTMAAAGLGNLVSDLFGIG</sequence>
<comment type="subcellular location">
    <subcellularLocation>
        <location evidence="1">Membrane</location>
        <topology evidence="1">Multi-pass membrane protein</topology>
    </subcellularLocation>
</comment>
<keyword evidence="6" id="KW-1185">Reference proteome</keyword>
<protein>
    <recommendedName>
        <fullName evidence="9">Transmembrane protein 65</fullName>
    </recommendedName>
</protein>
<reference evidence="6" key="1">
    <citation type="submission" date="2022-06" db="EMBL/GenBank/DDBJ databases">
        <authorList>
            <person name="Berger JAMES D."/>
            <person name="Berger JAMES D."/>
        </authorList>
    </citation>
    <scope>NUCLEOTIDE SEQUENCE [LARGE SCALE GENOMIC DNA]</scope>
</reference>
<evidence type="ECO:0000313" key="6">
    <source>
        <dbReference type="Proteomes" id="UP000050795"/>
    </source>
</evidence>
<keyword evidence="2 5" id="KW-0812">Transmembrane</keyword>
<evidence type="ECO:0000256" key="4">
    <source>
        <dbReference type="ARBA" id="ARBA00023136"/>
    </source>
</evidence>
<keyword evidence="3 5" id="KW-1133">Transmembrane helix</keyword>
<name>A0AA85JH81_TRIRE</name>
<dbReference type="Pfam" id="PF10507">
    <property type="entry name" value="TMEM65"/>
    <property type="match status" value="1"/>
</dbReference>
<dbReference type="GO" id="GO:0005739">
    <property type="term" value="C:mitochondrion"/>
    <property type="evidence" value="ECO:0007669"/>
    <property type="project" value="TreeGrafter"/>
</dbReference>
<evidence type="ECO:0000256" key="3">
    <source>
        <dbReference type="ARBA" id="ARBA00022989"/>
    </source>
</evidence>
<dbReference type="InterPro" id="IPR019537">
    <property type="entry name" value="TMEM65"/>
</dbReference>
<evidence type="ECO:0000256" key="5">
    <source>
        <dbReference type="SAM" id="Phobius"/>
    </source>
</evidence>
<keyword evidence="4 5" id="KW-0472">Membrane</keyword>
<feature type="transmembrane region" description="Helical" evidence="5">
    <location>
        <begin position="90"/>
        <end position="113"/>
    </location>
</feature>
<evidence type="ECO:0000256" key="2">
    <source>
        <dbReference type="ARBA" id="ARBA00022692"/>
    </source>
</evidence>
<dbReference type="PANTHER" id="PTHR21706:SF15">
    <property type="entry name" value="TRANSMEMBRANE PROTEIN 65"/>
    <property type="match status" value="1"/>
</dbReference>
<dbReference type="AlphaFoldDB" id="A0AA85JH81"/>
<dbReference type="WBParaSite" id="TREG1_24460.2">
    <property type="protein sequence ID" value="TREG1_24460.2"/>
    <property type="gene ID" value="TREG1_24460"/>
</dbReference>
<organism evidence="6 8">
    <name type="scientific">Trichobilharzia regenti</name>
    <name type="common">Nasal bird schistosome</name>
    <dbReference type="NCBI Taxonomy" id="157069"/>
    <lineage>
        <taxon>Eukaryota</taxon>
        <taxon>Metazoa</taxon>
        <taxon>Spiralia</taxon>
        <taxon>Lophotrochozoa</taxon>
        <taxon>Platyhelminthes</taxon>
        <taxon>Trematoda</taxon>
        <taxon>Digenea</taxon>
        <taxon>Strigeidida</taxon>
        <taxon>Schistosomatoidea</taxon>
        <taxon>Schistosomatidae</taxon>
        <taxon>Trichobilharzia</taxon>
    </lineage>
</organism>
<dbReference type="GO" id="GO:0016020">
    <property type="term" value="C:membrane"/>
    <property type="evidence" value="ECO:0007669"/>
    <property type="project" value="UniProtKB-SubCell"/>
</dbReference>
<evidence type="ECO:0000256" key="1">
    <source>
        <dbReference type="ARBA" id="ARBA00004141"/>
    </source>
</evidence>